<dbReference type="AlphaFoldDB" id="A0A9Y2JPB9"/>
<proteinExistence type="predicted"/>
<reference evidence="2 3" key="1">
    <citation type="submission" date="2023-06" db="EMBL/GenBank/DDBJ databases">
        <authorList>
            <person name="Oyuntsetseg B."/>
            <person name="Kim S.B."/>
        </authorList>
    </citation>
    <scope>NUCLEOTIDE SEQUENCE [LARGE SCALE GENOMIC DNA]</scope>
    <source>
        <strain evidence="2 3">4-36</strain>
    </source>
</reference>
<feature type="region of interest" description="Disordered" evidence="1">
    <location>
        <begin position="1"/>
        <end position="81"/>
    </location>
</feature>
<evidence type="ECO:0000313" key="3">
    <source>
        <dbReference type="Proteomes" id="UP001239397"/>
    </source>
</evidence>
<feature type="compositionally biased region" description="Acidic residues" evidence="1">
    <location>
        <begin position="57"/>
        <end position="76"/>
    </location>
</feature>
<keyword evidence="3" id="KW-1185">Reference proteome</keyword>
<feature type="compositionally biased region" description="Basic and acidic residues" evidence="1">
    <location>
        <begin position="1"/>
        <end position="34"/>
    </location>
</feature>
<organism evidence="2 3">
    <name type="scientific">Amycolatopsis mongoliensis</name>
    <dbReference type="NCBI Taxonomy" id="715475"/>
    <lineage>
        <taxon>Bacteria</taxon>
        <taxon>Bacillati</taxon>
        <taxon>Actinomycetota</taxon>
        <taxon>Actinomycetes</taxon>
        <taxon>Pseudonocardiales</taxon>
        <taxon>Pseudonocardiaceae</taxon>
        <taxon>Amycolatopsis</taxon>
    </lineage>
</organism>
<dbReference type="KEGG" id="amog:QRX60_45125"/>
<sequence>MADEHDRAIDGSDAGPDRRRVGRDRAQRVRRGDDGEAVGFEAGDQSTVAGGVRERAVDEDEDDDDDEDEDEDEDEGGLASVLVVSVLVVPSSRRELW</sequence>
<accession>A0A9Y2JPB9</accession>
<dbReference type="Proteomes" id="UP001239397">
    <property type="component" value="Chromosome"/>
</dbReference>
<gene>
    <name evidence="2" type="ORF">QRX60_45125</name>
</gene>
<protein>
    <submittedName>
        <fullName evidence="2">Uncharacterized protein</fullName>
    </submittedName>
</protein>
<name>A0A9Y2JPB9_9PSEU</name>
<evidence type="ECO:0000256" key="1">
    <source>
        <dbReference type="SAM" id="MobiDB-lite"/>
    </source>
</evidence>
<dbReference type="EMBL" id="CP127295">
    <property type="protein sequence ID" value="WIY01146.1"/>
    <property type="molecule type" value="Genomic_DNA"/>
</dbReference>
<evidence type="ECO:0000313" key="2">
    <source>
        <dbReference type="EMBL" id="WIY01146.1"/>
    </source>
</evidence>